<evidence type="ECO:0000313" key="2">
    <source>
        <dbReference type="EMBL" id="OGH83008.1"/>
    </source>
</evidence>
<organism evidence="2 3">
    <name type="scientific">Candidatus Magasanikbacteria bacterium RIFOXYB1_FULL_40_15</name>
    <dbReference type="NCBI Taxonomy" id="1798697"/>
    <lineage>
        <taxon>Bacteria</taxon>
        <taxon>Candidatus Magasanikiibacteriota</taxon>
    </lineage>
</organism>
<keyword evidence="1" id="KW-0472">Membrane</keyword>
<accession>A0A1F6NGS0</accession>
<evidence type="ECO:0000313" key="3">
    <source>
        <dbReference type="Proteomes" id="UP000176300"/>
    </source>
</evidence>
<protein>
    <submittedName>
        <fullName evidence="2">Uncharacterized protein</fullName>
    </submittedName>
</protein>
<gene>
    <name evidence="2" type="ORF">A2373_00415</name>
</gene>
<dbReference type="STRING" id="1798697.A2373_00415"/>
<feature type="transmembrane region" description="Helical" evidence="1">
    <location>
        <begin position="12"/>
        <end position="27"/>
    </location>
</feature>
<comment type="caution">
    <text evidence="2">The sequence shown here is derived from an EMBL/GenBank/DDBJ whole genome shotgun (WGS) entry which is preliminary data.</text>
</comment>
<proteinExistence type="predicted"/>
<dbReference type="Proteomes" id="UP000176300">
    <property type="component" value="Unassembled WGS sequence"/>
</dbReference>
<feature type="transmembrane region" description="Helical" evidence="1">
    <location>
        <begin position="33"/>
        <end position="49"/>
    </location>
</feature>
<reference evidence="2 3" key="1">
    <citation type="journal article" date="2016" name="Nat. Commun.">
        <title>Thousands of microbial genomes shed light on interconnected biogeochemical processes in an aquifer system.</title>
        <authorList>
            <person name="Anantharaman K."/>
            <person name="Brown C.T."/>
            <person name="Hug L.A."/>
            <person name="Sharon I."/>
            <person name="Castelle C.J."/>
            <person name="Probst A.J."/>
            <person name="Thomas B.C."/>
            <person name="Singh A."/>
            <person name="Wilkins M.J."/>
            <person name="Karaoz U."/>
            <person name="Brodie E.L."/>
            <person name="Williams K.H."/>
            <person name="Hubbard S.S."/>
            <person name="Banfield J.F."/>
        </authorList>
    </citation>
    <scope>NUCLEOTIDE SEQUENCE [LARGE SCALE GENOMIC DNA]</scope>
</reference>
<keyword evidence="1" id="KW-0812">Transmembrane</keyword>
<sequence>MKLKKRKQDIRLSAIAIVLAIINFLYFPDPFNTTVMVLCGVAAIIYAWPNKTESPEKKGSKK</sequence>
<evidence type="ECO:0000256" key="1">
    <source>
        <dbReference type="SAM" id="Phobius"/>
    </source>
</evidence>
<dbReference type="AlphaFoldDB" id="A0A1F6NGS0"/>
<name>A0A1F6NGS0_9BACT</name>
<dbReference type="EMBL" id="MFQS01000023">
    <property type="protein sequence ID" value="OGH83008.1"/>
    <property type="molecule type" value="Genomic_DNA"/>
</dbReference>
<keyword evidence="1" id="KW-1133">Transmembrane helix</keyword>